<dbReference type="PANTHER" id="PTHR47017:SF1">
    <property type="entry name" value="ACYL-COA"/>
    <property type="match status" value="1"/>
</dbReference>
<dbReference type="Gramene" id="MELO3C032221.2.1">
    <property type="protein sequence ID" value="MELO3C032221.2.1"/>
    <property type="gene ID" value="MELO3C032221.2"/>
</dbReference>
<sequence>MVKWPLEALTFGYCSQAIEAAIELDLDTVEAGAQGEHKIQRGYMPVTTYSCHYLTDEGFRRAIDDFLVREANQIPEFLHVKAVIKLLHDSGPFKEGI</sequence>
<dbReference type="Pfam" id="PF04339">
    <property type="entry name" value="FemAB_like"/>
    <property type="match status" value="1"/>
</dbReference>
<evidence type="ECO:0000313" key="1">
    <source>
        <dbReference type="EnsemblPlants" id="MELO3C032221.2.1"/>
    </source>
</evidence>
<name>A0A9I9EDB7_CUCME</name>
<evidence type="ECO:0008006" key="2">
    <source>
        <dbReference type="Google" id="ProtNLM"/>
    </source>
</evidence>
<accession>A0A9I9EDB7</accession>
<dbReference type="InterPro" id="IPR007434">
    <property type="entry name" value="FemAB-like"/>
</dbReference>
<organism evidence="1">
    <name type="scientific">Cucumis melo</name>
    <name type="common">Muskmelon</name>
    <dbReference type="NCBI Taxonomy" id="3656"/>
    <lineage>
        <taxon>Eukaryota</taxon>
        <taxon>Viridiplantae</taxon>
        <taxon>Streptophyta</taxon>
        <taxon>Embryophyta</taxon>
        <taxon>Tracheophyta</taxon>
        <taxon>Spermatophyta</taxon>
        <taxon>Magnoliopsida</taxon>
        <taxon>eudicotyledons</taxon>
        <taxon>Gunneridae</taxon>
        <taxon>Pentapetalae</taxon>
        <taxon>rosids</taxon>
        <taxon>fabids</taxon>
        <taxon>Cucurbitales</taxon>
        <taxon>Cucurbitaceae</taxon>
        <taxon>Benincaseae</taxon>
        <taxon>Cucumis</taxon>
    </lineage>
</organism>
<dbReference type="AlphaFoldDB" id="A0A9I9EDB7"/>
<proteinExistence type="predicted"/>
<dbReference type="SUPFAM" id="SSF55729">
    <property type="entry name" value="Acyl-CoA N-acyltransferases (Nat)"/>
    <property type="match status" value="1"/>
</dbReference>
<reference evidence="1" key="1">
    <citation type="submission" date="2023-03" db="UniProtKB">
        <authorList>
            <consortium name="EnsemblPlants"/>
        </authorList>
    </citation>
    <scope>IDENTIFICATION</scope>
</reference>
<dbReference type="EnsemblPlants" id="MELO3C032221.2.1">
    <property type="protein sequence ID" value="MELO3C032221.2.1"/>
    <property type="gene ID" value="MELO3C032221.2"/>
</dbReference>
<dbReference type="PANTHER" id="PTHR47017">
    <property type="entry name" value="ACYL-COA"/>
    <property type="match status" value="1"/>
</dbReference>
<protein>
    <recommendedName>
        <fullName evidence="2">Acyl-CoA N-acyltransferase</fullName>
    </recommendedName>
</protein>
<dbReference type="InterPro" id="IPR016181">
    <property type="entry name" value="Acyl_CoA_acyltransferase"/>
</dbReference>